<dbReference type="Pfam" id="PF00155">
    <property type="entry name" value="Aminotran_1_2"/>
    <property type="match status" value="1"/>
</dbReference>
<feature type="modified residue" description="N6-(pyridoxal phosphate)lysine" evidence="12">
    <location>
        <position position="210"/>
    </location>
</feature>
<dbReference type="PANTHER" id="PTHR42885">
    <property type="entry name" value="HISTIDINOL-PHOSPHATE AMINOTRANSFERASE-RELATED"/>
    <property type="match status" value="1"/>
</dbReference>
<dbReference type="NCBIfam" id="TIGR01141">
    <property type="entry name" value="hisC"/>
    <property type="match status" value="1"/>
</dbReference>
<accession>A0ABU3TQU6</accession>
<evidence type="ECO:0000256" key="7">
    <source>
        <dbReference type="ARBA" id="ARBA00022605"/>
    </source>
</evidence>
<dbReference type="EMBL" id="JAVNWW010000001">
    <property type="protein sequence ID" value="MDU0808237.1"/>
    <property type="molecule type" value="Genomic_DNA"/>
</dbReference>
<dbReference type="InterPro" id="IPR004839">
    <property type="entry name" value="Aminotransferase_I/II_large"/>
</dbReference>
<dbReference type="Proteomes" id="UP001249959">
    <property type="component" value="Unassembled WGS sequence"/>
</dbReference>
<evidence type="ECO:0000256" key="11">
    <source>
        <dbReference type="ARBA" id="ARBA00047481"/>
    </source>
</evidence>
<dbReference type="Gene3D" id="3.90.1150.10">
    <property type="entry name" value="Aspartate Aminotransferase, domain 1"/>
    <property type="match status" value="1"/>
</dbReference>
<proteinExistence type="inferred from homology"/>
<evidence type="ECO:0000256" key="10">
    <source>
        <dbReference type="ARBA" id="ARBA00023102"/>
    </source>
</evidence>
<comment type="caution">
    <text evidence="14">The sequence shown here is derived from an EMBL/GenBank/DDBJ whole genome shotgun (WGS) entry which is preliminary data.</text>
</comment>
<evidence type="ECO:0000313" key="15">
    <source>
        <dbReference type="Proteomes" id="UP001249959"/>
    </source>
</evidence>
<evidence type="ECO:0000256" key="4">
    <source>
        <dbReference type="ARBA" id="ARBA00007970"/>
    </source>
</evidence>
<dbReference type="InterPro" id="IPR015422">
    <property type="entry name" value="PyrdxlP-dep_Trfase_small"/>
</dbReference>
<name>A0ABU3TQU6_9BACT</name>
<comment type="subunit">
    <text evidence="5 12">Homodimer.</text>
</comment>
<keyword evidence="15" id="KW-1185">Reference proteome</keyword>
<dbReference type="PANTHER" id="PTHR42885:SF2">
    <property type="entry name" value="HISTIDINOL-PHOSPHATE AMINOTRANSFERASE"/>
    <property type="match status" value="1"/>
</dbReference>
<evidence type="ECO:0000259" key="13">
    <source>
        <dbReference type="Pfam" id="PF00155"/>
    </source>
</evidence>
<dbReference type="RefSeq" id="WP_315575491.1">
    <property type="nucleotide sequence ID" value="NZ_JARDXH010000002.1"/>
</dbReference>
<dbReference type="EC" id="2.6.1.9" evidence="12"/>
<keyword evidence="10 12" id="KW-0368">Histidine biosynthesis</keyword>
<dbReference type="InterPro" id="IPR015421">
    <property type="entry name" value="PyrdxlP-dep_Trfase_major"/>
</dbReference>
<feature type="domain" description="Aminotransferase class I/classII large" evidence="13">
    <location>
        <begin position="47"/>
        <end position="345"/>
    </location>
</feature>
<dbReference type="InterPro" id="IPR015424">
    <property type="entry name" value="PyrdxlP-dep_Trfase"/>
</dbReference>
<dbReference type="CDD" id="cd00609">
    <property type="entry name" value="AAT_like"/>
    <property type="match status" value="1"/>
</dbReference>
<evidence type="ECO:0000256" key="5">
    <source>
        <dbReference type="ARBA" id="ARBA00011738"/>
    </source>
</evidence>
<comment type="cofactor">
    <cofactor evidence="1 12">
        <name>pyridoxal 5'-phosphate</name>
        <dbReference type="ChEBI" id="CHEBI:597326"/>
    </cofactor>
</comment>
<comment type="similarity">
    <text evidence="4 12">Belongs to the class-II pyridoxal-phosphate-dependent aminotransferase family. Histidinol-phosphate aminotransferase subfamily.</text>
</comment>
<comment type="pathway">
    <text evidence="3">Lipid metabolism.</text>
</comment>
<evidence type="ECO:0000256" key="3">
    <source>
        <dbReference type="ARBA" id="ARBA00005189"/>
    </source>
</evidence>
<evidence type="ECO:0000256" key="12">
    <source>
        <dbReference type="HAMAP-Rule" id="MF_01023"/>
    </source>
</evidence>
<evidence type="ECO:0000256" key="1">
    <source>
        <dbReference type="ARBA" id="ARBA00001933"/>
    </source>
</evidence>
<comment type="catalytic activity">
    <reaction evidence="11 12">
        <text>L-histidinol phosphate + 2-oxoglutarate = 3-(imidazol-4-yl)-2-oxopropyl phosphate + L-glutamate</text>
        <dbReference type="Rhea" id="RHEA:23744"/>
        <dbReference type="ChEBI" id="CHEBI:16810"/>
        <dbReference type="ChEBI" id="CHEBI:29985"/>
        <dbReference type="ChEBI" id="CHEBI:57766"/>
        <dbReference type="ChEBI" id="CHEBI:57980"/>
        <dbReference type="EC" id="2.6.1.9"/>
    </reaction>
</comment>
<gene>
    <name evidence="12 14" type="primary">hisC</name>
    <name evidence="14" type="ORF">PQG45_04215</name>
</gene>
<keyword evidence="8 12" id="KW-0808">Transferase</keyword>
<keyword evidence="7 12" id="KW-0028">Amino-acid biosynthesis</keyword>
<dbReference type="HAMAP" id="MF_01023">
    <property type="entry name" value="HisC_aminotrans_2"/>
    <property type="match status" value="1"/>
</dbReference>
<dbReference type="GO" id="GO:0004400">
    <property type="term" value="F:histidinol-phosphate transaminase activity"/>
    <property type="evidence" value="ECO:0007669"/>
    <property type="project" value="UniProtKB-EC"/>
</dbReference>
<comment type="pathway">
    <text evidence="2 12">Amino-acid biosynthesis; L-histidine biosynthesis; L-histidine from 5-phospho-alpha-D-ribose 1-diphosphate: step 7/9.</text>
</comment>
<dbReference type="Gene3D" id="3.40.640.10">
    <property type="entry name" value="Type I PLP-dependent aspartate aminotransferase-like (Major domain)"/>
    <property type="match status" value="1"/>
</dbReference>
<evidence type="ECO:0000256" key="6">
    <source>
        <dbReference type="ARBA" id="ARBA00022576"/>
    </source>
</evidence>
<sequence>MDYQAYILPHIWNLKPYSSARDEFKGNEGIFLDANENPIGSGNQIAAWNRYPDPLQHQIKSQLAEIKNCQENQIFLGNGSDEAIDLLMRMTCASDKHNIILCPPTYGMYEVSASINNIAIQRVNLTAEYQLDVPAIQAAINEHTRLLFICSPNNPTGNKINRKDIYTLLESFKTGFVIIDEAYIDFSDEPSFIYELAKYPQLIVMQTLSKAYGLASLRLGMAYANPIIISLLNKIKPPYNIGGATQQIVSKALEDKQFIKEAIALIQSEKKRLIAEFENIPQVHHIQPSQANFLLVKLQDAQALFEYLIREKVITRNRSSVPLCEDTIRITIGLAAENTILVEKIKSFYL</sequence>
<evidence type="ECO:0000256" key="9">
    <source>
        <dbReference type="ARBA" id="ARBA00022898"/>
    </source>
</evidence>
<evidence type="ECO:0000313" key="14">
    <source>
        <dbReference type="EMBL" id="MDU0808237.1"/>
    </source>
</evidence>
<protein>
    <recommendedName>
        <fullName evidence="12">Histidinol-phosphate aminotransferase</fullName>
        <ecNumber evidence="12">2.6.1.9</ecNumber>
    </recommendedName>
    <alternativeName>
        <fullName evidence="12">Imidazole acetol-phosphate transaminase</fullName>
    </alternativeName>
</protein>
<evidence type="ECO:0000256" key="8">
    <source>
        <dbReference type="ARBA" id="ARBA00022679"/>
    </source>
</evidence>
<evidence type="ECO:0000256" key="2">
    <source>
        <dbReference type="ARBA" id="ARBA00005011"/>
    </source>
</evidence>
<keyword evidence="6 12" id="KW-0032">Aminotransferase</keyword>
<keyword evidence="9 12" id="KW-0663">Pyridoxal phosphate</keyword>
<dbReference type="SUPFAM" id="SSF53383">
    <property type="entry name" value="PLP-dependent transferases"/>
    <property type="match status" value="1"/>
</dbReference>
<organism evidence="14 15">
    <name type="scientific">Aquirufa regiilacus</name>
    <dbReference type="NCBI Taxonomy" id="3024868"/>
    <lineage>
        <taxon>Bacteria</taxon>
        <taxon>Pseudomonadati</taxon>
        <taxon>Bacteroidota</taxon>
        <taxon>Cytophagia</taxon>
        <taxon>Cytophagales</taxon>
        <taxon>Flectobacillaceae</taxon>
        <taxon>Aquirufa</taxon>
    </lineage>
</organism>
<dbReference type="PROSITE" id="PS00599">
    <property type="entry name" value="AA_TRANSFER_CLASS_2"/>
    <property type="match status" value="1"/>
</dbReference>
<reference evidence="14 15" key="1">
    <citation type="submission" date="2023-09" db="EMBL/GenBank/DDBJ databases">
        <title>Aquirufa genomes.</title>
        <authorList>
            <person name="Pitt A."/>
        </authorList>
    </citation>
    <scope>NUCLEOTIDE SEQUENCE [LARGE SCALE GENOMIC DNA]</scope>
    <source>
        <strain evidence="14 15">LEOWEIH-7C</strain>
    </source>
</reference>
<dbReference type="InterPro" id="IPR005861">
    <property type="entry name" value="HisP_aminotrans"/>
</dbReference>
<dbReference type="InterPro" id="IPR001917">
    <property type="entry name" value="Aminotrans_II_pyridoxalP_BS"/>
</dbReference>